<name>A0A5C6AA01_9BACT</name>
<dbReference type="PANTHER" id="PTHR31377">
    <property type="entry name" value="AGMATINE DEIMINASE-RELATED"/>
    <property type="match status" value="1"/>
</dbReference>
<dbReference type="GO" id="GO:0047632">
    <property type="term" value="F:agmatine deiminase activity"/>
    <property type="evidence" value="ECO:0007669"/>
    <property type="project" value="UniProtKB-EC"/>
</dbReference>
<dbReference type="Proteomes" id="UP000316213">
    <property type="component" value="Unassembled WGS sequence"/>
</dbReference>
<dbReference type="SUPFAM" id="SSF55909">
    <property type="entry name" value="Pentein"/>
    <property type="match status" value="1"/>
</dbReference>
<dbReference type="InterPro" id="IPR007466">
    <property type="entry name" value="Peptidyl-Arg-deiminase_porph"/>
</dbReference>
<proteinExistence type="predicted"/>
<dbReference type="RefSeq" id="WP_146578313.1">
    <property type="nucleotide sequence ID" value="NZ_SJPM01000005.1"/>
</dbReference>
<protein>
    <submittedName>
        <fullName evidence="3">Putative agmatine deiminase</fullName>
        <ecNumber evidence="3">3.5.3.12</ecNumber>
    </submittedName>
</protein>
<dbReference type="PANTHER" id="PTHR31377:SF0">
    <property type="entry name" value="AGMATINE DEIMINASE-RELATED"/>
    <property type="match status" value="1"/>
</dbReference>
<organism evidence="3 4">
    <name type="scientific">Neorhodopirellula pilleata</name>
    <dbReference type="NCBI Taxonomy" id="2714738"/>
    <lineage>
        <taxon>Bacteria</taxon>
        <taxon>Pseudomonadati</taxon>
        <taxon>Planctomycetota</taxon>
        <taxon>Planctomycetia</taxon>
        <taxon>Pirellulales</taxon>
        <taxon>Pirellulaceae</taxon>
        <taxon>Neorhodopirellula</taxon>
    </lineage>
</organism>
<dbReference type="AlphaFoldDB" id="A0A5C6AA01"/>
<gene>
    <name evidence="3" type="primary">aguA_2</name>
    <name evidence="3" type="ORF">Pla100_28670</name>
</gene>
<dbReference type="OrthoDB" id="9808013at2"/>
<dbReference type="GO" id="GO:0009446">
    <property type="term" value="P:putrescine biosynthetic process"/>
    <property type="evidence" value="ECO:0007669"/>
    <property type="project" value="InterPro"/>
</dbReference>
<dbReference type="EMBL" id="SJPM01000005">
    <property type="protein sequence ID" value="TWT96389.1"/>
    <property type="molecule type" value="Genomic_DNA"/>
</dbReference>
<keyword evidence="1 3" id="KW-0378">Hydrolase</keyword>
<dbReference type="GO" id="GO:0004668">
    <property type="term" value="F:protein-arginine deiminase activity"/>
    <property type="evidence" value="ECO:0007669"/>
    <property type="project" value="InterPro"/>
</dbReference>
<comment type="caution">
    <text evidence="3">The sequence shown here is derived from an EMBL/GenBank/DDBJ whole genome shotgun (WGS) entry which is preliminary data.</text>
</comment>
<evidence type="ECO:0000256" key="1">
    <source>
        <dbReference type="ARBA" id="ARBA00022801"/>
    </source>
</evidence>
<dbReference type="EC" id="3.5.3.12" evidence="3"/>
<feature type="region of interest" description="Disordered" evidence="2">
    <location>
        <begin position="1"/>
        <end position="38"/>
    </location>
</feature>
<evidence type="ECO:0000256" key="2">
    <source>
        <dbReference type="SAM" id="MobiDB-lite"/>
    </source>
</evidence>
<evidence type="ECO:0000313" key="4">
    <source>
        <dbReference type="Proteomes" id="UP000316213"/>
    </source>
</evidence>
<keyword evidence="4" id="KW-1185">Reference proteome</keyword>
<reference evidence="3 4" key="1">
    <citation type="submission" date="2019-02" db="EMBL/GenBank/DDBJ databases">
        <title>Deep-cultivation of Planctomycetes and their phenomic and genomic characterization uncovers novel biology.</title>
        <authorList>
            <person name="Wiegand S."/>
            <person name="Jogler M."/>
            <person name="Boedeker C."/>
            <person name="Pinto D."/>
            <person name="Vollmers J."/>
            <person name="Rivas-Marin E."/>
            <person name="Kohn T."/>
            <person name="Peeters S.H."/>
            <person name="Heuer A."/>
            <person name="Rast P."/>
            <person name="Oberbeckmann S."/>
            <person name="Bunk B."/>
            <person name="Jeske O."/>
            <person name="Meyerdierks A."/>
            <person name="Storesund J.E."/>
            <person name="Kallscheuer N."/>
            <person name="Luecker S."/>
            <person name="Lage O.M."/>
            <person name="Pohl T."/>
            <person name="Merkel B.J."/>
            <person name="Hornburger P."/>
            <person name="Mueller R.-W."/>
            <person name="Bruemmer F."/>
            <person name="Labrenz M."/>
            <person name="Spormann A.M."/>
            <person name="Op Den Camp H."/>
            <person name="Overmann J."/>
            <person name="Amann R."/>
            <person name="Jetten M.S.M."/>
            <person name="Mascher T."/>
            <person name="Medema M.H."/>
            <person name="Devos D.P."/>
            <person name="Kaster A.-K."/>
            <person name="Ovreas L."/>
            <person name="Rohde M."/>
            <person name="Galperin M.Y."/>
            <person name="Jogler C."/>
        </authorList>
    </citation>
    <scope>NUCLEOTIDE SEQUENCE [LARGE SCALE GENOMIC DNA]</scope>
    <source>
        <strain evidence="3 4">Pla100</strain>
    </source>
</reference>
<accession>A0A5C6AA01</accession>
<dbReference type="Gene3D" id="3.75.10.10">
    <property type="entry name" value="L-arginine/glycine Amidinotransferase, Chain A"/>
    <property type="match status" value="1"/>
</dbReference>
<evidence type="ECO:0000313" key="3">
    <source>
        <dbReference type="EMBL" id="TWT96389.1"/>
    </source>
</evidence>
<sequence length="371" mass="41133">MTSPDRPAETPEPPEFSPDPEVSPDQRARRSPARPQRRFPANWEPCEAVWLAWPHNHDTWPGHFDGIPEAFAHFARTVAQSTPVRLLAARDLADEARRLIGKMQNIELIDVPTNDCWIRDYGPTFVHENDSVLAIDWNFNAWGGKYYPYDLDRDAGHRIAKVAGLRCLRTELTVEGGALETDGGGRLMVHSACILDPDRNAGISKDEIAQQFHQFLGITEIAWIDGGLLPGDDTDGHIDQLARFVDRENVVVAVAADPTVPFSGELEANYRQIRVWGRETSPAVTVHRLPGPPPRQINGQNVPQSYCNFLRLGPDRILVPTFAHRSSDQQALGILRDLCPGVSIEGVPCEKIAWGLGALHCASCHQVAPPQ</sequence>
<dbReference type="Pfam" id="PF04371">
    <property type="entry name" value="PAD_porph"/>
    <property type="match status" value="1"/>
</dbReference>